<keyword evidence="12" id="KW-1185">Reference proteome</keyword>
<feature type="domain" description="SWIRM" evidence="8">
    <location>
        <begin position="596"/>
        <end position="693"/>
    </location>
</feature>
<dbReference type="STRING" id="133412.A0A1R1XR98"/>
<gene>
    <name evidence="11" type="ORF">AYI70_g6163</name>
</gene>
<dbReference type="PROSITE" id="PS51293">
    <property type="entry name" value="SANT"/>
    <property type="match status" value="1"/>
</dbReference>
<evidence type="ECO:0000256" key="1">
    <source>
        <dbReference type="ARBA" id="ARBA00023015"/>
    </source>
</evidence>
<evidence type="ECO:0000256" key="5">
    <source>
        <dbReference type="SAM" id="Coils"/>
    </source>
</evidence>
<keyword evidence="2" id="KW-0238">DNA-binding</keyword>
<evidence type="ECO:0000259" key="7">
    <source>
        <dbReference type="PROSITE" id="PS50090"/>
    </source>
</evidence>
<dbReference type="PROSITE" id="PS50090">
    <property type="entry name" value="MYB_LIKE"/>
    <property type="match status" value="1"/>
</dbReference>
<feature type="domain" description="SANT" evidence="9">
    <location>
        <begin position="843"/>
        <end position="894"/>
    </location>
</feature>
<comment type="caution">
    <text evidence="11">The sequence shown here is derived from an EMBL/GenBank/DDBJ whole genome shotgun (WGS) entry which is preliminary data.</text>
</comment>
<reference evidence="11 12" key="1">
    <citation type="submission" date="2017-01" db="EMBL/GenBank/DDBJ databases">
        <authorList>
            <person name="Mah S.A."/>
            <person name="Swanson W.J."/>
            <person name="Moy G.W."/>
            <person name="Vacquier V.D."/>
        </authorList>
    </citation>
    <scope>NUCLEOTIDE SEQUENCE [LARGE SCALE GENOMIC DNA]</scope>
    <source>
        <strain evidence="11 12">GSMNP</strain>
    </source>
</reference>
<dbReference type="Pfam" id="PF00249">
    <property type="entry name" value="Myb_DNA-binding"/>
    <property type="match status" value="1"/>
</dbReference>
<accession>A0A1R1XR98</accession>
<dbReference type="GO" id="GO:0042393">
    <property type="term" value="F:histone binding"/>
    <property type="evidence" value="ECO:0007669"/>
    <property type="project" value="TreeGrafter"/>
</dbReference>
<feature type="compositionally biased region" description="Polar residues" evidence="6">
    <location>
        <begin position="740"/>
        <end position="758"/>
    </location>
</feature>
<dbReference type="PROSITE" id="PS50934">
    <property type="entry name" value="SWIRM"/>
    <property type="match status" value="1"/>
</dbReference>
<dbReference type="PANTHER" id="PTHR12802:SF41">
    <property type="entry name" value="BRAHMA ASSOCIATED PROTEIN 155 KDA"/>
    <property type="match status" value="1"/>
</dbReference>
<dbReference type="InterPro" id="IPR036420">
    <property type="entry name" value="BRCT_dom_sf"/>
</dbReference>
<dbReference type="InterPro" id="IPR017884">
    <property type="entry name" value="SANT_dom"/>
</dbReference>
<dbReference type="Pfam" id="PF16495">
    <property type="entry name" value="SWIRM-assoc_1"/>
    <property type="match status" value="1"/>
</dbReference>
<dbReference type="Gene3D" id="1.10.10.60">
    <property type="entry name" value="Homeodomain-like"/>
    <property type="match status" value="1"/>
</dbReference>
<sequence>MSITQDSELSWKAFFLEDYALKFLGDTIIPILTTEYPQKFSSPPSDENRNHDSISALLLSSILFELLCLQNRVFVDKSISYSNLKLPIDIFILPIPIEKESSSEFNALKSETERKIKTLSKVFLIALSLSKDMDYSKVPHLLSSLNHKAGLDFINEIYTTLLQSGLLSKTIIHFKNDFEQDKLILLTKVATKIGAQITDNISEASIIICKSENSKNFNTSTRIIKSIHQKKLVHTSNLPSSYDVWLPKTENEDSSMVSAVYPKQSVVSFKWLIDSSEFLEWMDPQDYILQEYSPKTQIASSIIHSTEKSHIHSPSDKNKTDNIFDNAVGDNNVSASENLNHTKLLLESDRLADGDSSLISQSADPTINSITINNSVELNSQAPNVKVVNINELDPKLGFKKRNEYEPIASGQIGHLSNDSTEGKNINALPISNVTSQHSEPMDIDSHSAADLTTNNNLNIFGSNQKSLEPQGVGMQTSDPSSSLVNSEINASIVLNSNNLPQNIDSMRSVALEQDVTPSVLPKSEITHITEHPATNNHESAKEIEDSSIEGNKNLDHLNGPSEHVVTIKQADISEQLVPDSATKAEQVIAEQKYEIIIPSYSAWFDLSTIHENEKKSNPEFFNGINKSKTPAVYTEYRNFMINAYRLCPHEYLTVTACRRNLAGDVCSIMRVHAFLEQWGLINYQVDPETKPSLIAPPFTGHFKVTADTPRGLAPFFPNVPVYDNSLNSHEQTLNRKDSNSQLNSNRNKSNSFINRSSDPIDPRNNLYNSQASISNNLQNDKKISCFTCGNSLDDSRYHCIKPIRQQIDLCSACFLDGRFPSFLNSADFVKLNENNTKNMGVSNSNNWTDQETLLLLEGIEMYDEDWTKISEHVGTRSKEECVLCFLQLPIEDSAVVGNYSDNSLPRSFNSTEDLQYMPFSKADNPVMSVVAFLASNVNPAVAAAAAKEALRVLTTIKKGNTTPSKNIDLSQEPSQSDPLMSEAGAPELNEKKLENSAKIEKNSIADANSKQKTEVTNSDIKPYLDAPDKDSQQIAAALALGAAAAKASQLADREEAAMQLLVHQAIELQLAKLEYKVKILEEMQQTIEQERYDLAKQRIELAEERIAFIRDVEKMEGIKGLGSDKTSFESSSFSAKEKLQTNDVTVSLVSIDSIPNNSLLETVPASGEISKHQTDSSLSILDGMNGRESSNDDRDCANDDTSMDVDILTQSDIISEDLSKIETSTSEKPIQLSPNHCPVDALQFGNIDSSTSFNSLDPVTLTVTHNSTNGPVSEAVTMESTNDVTNVNSIATISNNSPLSTMEPRPNLISTLDPSQTNLPSLENSIMPQIAQASENGNENSTFTQDSNNLPSHDELSSKMEIDGEEPINQKNPESENNSQEIYSSMVSHSIQLSYNSANPDQPQ</sequence>
<dbReference type="GO" id="GO:0016514">
    <property type="term" value="C:SWI/SNF complex"/>
    <property type="evidence" value="ECO:0007669"/>
    <property type="project" value="TreeGrafter"/>
</dbReference>
<dbReference type="Gene3D" id="1.10.10.10">
    <property type="entry name" value="Winged helix-like DNA-binding domain superfamily/Winged helix DNA-binding domain"/>
    <property type="match status" value="1"/>
</dbReference>
<feature type="compositionally biased region" description="Polar residues" evidence="6">
    <location>
        <begin position="962"/>
        <end position="979"/>
    </location>
</feature>
<name>A0A1R1XR98_9FUNG</name>
<evidence type="ECO:0000259" key="8">
    <source>
        <dbReference type="PROSITE" id="PS50934"/>
    </source>
</evidence>
<dbReference type="SMART" id="SM00717">
    <property type="entry name" value="SANT"/>
    <property type="match status" value="1"/>
</dbReference>
<keyword evidence="1" id="KW-0805">Transcription regulation</keyword>
<dbReference type="FunFam" id="1.10.10.10:FF:000020">
    <property type="entry name" value="SWI/SNF complex subunit SMARCC2 isoform c"/>
    <property type="match status" value="1"/>
</dbReference>
<evidence type="ECO:0000313" key="11">
    <source>
        <dbReference type="EMBL" id="OMJ17145.1"/>
    </source>
</evidence>
<dbReference type="InterPro" id="IPR001005">
    <property type="entry name" value="SANT/Myb"/>
</dbReference>
<dbReference type="SUPFAM" id="SSF46689">
    <property type="entry name" value="Homeodomain-like"/>
    <property type="match status" value="2"/>
</dbReference>
<evidence type="ECO:0000259" key="9">
    <source>
        <dbReference type="PROSITE" id="PS51293"/>
    </source>
</evidence>
<protein>
    <submittedName>
        <fullName evidence="11">Chromatin structure-remodeling complex protein RSC8</fullName>
    </submittedName>
</protein>
<dbReference type="SUPFAM" id="SSF52113">
    <property type="entry name" value="BRCT domain"/>
    <property type="match status" value="1"/>
</dbReference>
<feature type="domain" description="Myb-like" evidence="7">
    <location>
        <begin position="844"/>
        <end position="882"/>
    </location>
</feature>
<feature type="region of interest" description="Disordered" evidence="6">
    <location>
        <begin position="1166"/>
        <end position="1202"/>
    </location>
</feature>
<evidence type="ECO:0000256" key="3">
    <source>
        <dbReference type="ARBA" id="ARBA00023163"/>
    </source>
</evidence>
<dbReference type="CDD" id="cd00167">
    <property type="entry name" value="SANT"/>
    <property type="match status" value="1"/>
</dbReference>
<feature type="region of interest" description="Disordered" evidence="6">
    <location>
        <begin position="1336"/>
        <end position="1405"/>
    </location>
</feature>
<feature type="domain" description="Chromo" evidence="10">
    <location>
        <begin position="1"/>
        <end position="301"/>
    </location>
</feature>
<dbReference type="PROSITE" id="PS52032">
    <property type="entry name" value="MARR_BRCT_CHROMO"/>
    <property type="match status" value="1"/>
</dbReference>
<feature type="coiled-coil region" evidence="5">
    <location>
        <begin position="1064"/>
        <end position="1113"/>
    </location>
</feature>
<dbReference type="EMBL" id="LSSN01002126">
    <property type="protein sequence ID" value="OMJ17145.1"/>
    <property type="molecule type" value="Genomic_DNA"/>
</dbReference>
<organism evidence="11 12">
    <name type="scientific">Smittium culicis</name>
    <dbReference type="NCBI Taxonomy" id="133412"/>
    <lineage>
        <taxon>Eukaryota</taxon>
        <taxon>Fungi</taxon>
        <taxon>Fungi incertae sedis</taxon>
        <taxon>Zoopagomycota</taxon>
        <taxon>Kickxellomycotina</taxon>
        <taxon>Harpellomycetes</taxon>
        <taxon>Harpellales</taxon>
        <taxon>Legeriomycetaceae</taxon>
        <taxon>Smittium</taxon>
    </lineage>
</organism>
<dbReference type="GO" id="GO:0003677">
    <property type="term" value="F:DNA binding"/>
    <property type="evidence" value="ECO:0007669"/>
    <property type="project" value="UniProtKB-KW"/>
</dbReference>
<evidence type="ECO:0000256" key="6">
    <source>
        <dbReference type="SAM" id="MobiDB-lite"/>
    </source>
</evidence>
<evidence type="ECO:0000259" key="10">
    <source>
        <dbReference type="PROSITE" id="PS52032"/>
    </source>
</evidence>
<feature type="region of interest" description="Disordered" evidence="6">
    <location>
        <begin position="735"/>
        <end position="768"/>
    </location>
</feature>
<feature type="region of interest" description="Disordered" evidence="6">
    <location>
        <begin position="1001"/>
        <end position="1025"/>
    </location>
</feature>
<dbReference type="Pfam" id="PF04433">
    <property type="entry name" value="SWIRM"/>
    <property type="match status" value="1"/>
</dbReference>
<dbReference type="InterPro" id="IPR009057">
    <property type="entry name" value="Homeodomain-like_sf"/>
</dbReference>
<feature type="compositionally biased region" description="Polar residues" evidence="6">
    <location>
        <begin position="1336"/>
        <end position="1352"/>
    </location>
</feature>
<feature type="region of interest" description="Disordered" evidence="6">
    <location>
        <begin position="962"/>
        <end position="983"/>
    </location>
</feature>
<dbReference type="FunFam" id="1.10.10.60:FF:000014">
    <property type="entry name" value="SWI/SNF complex subunit SMARCC2 isoform C"/>
    <property type="match status" value="1"/>
</dbReference>
<dbReference type="GO" id="GO:0045893">
    <property type="term" value="P:positive regulation of DNA-templated transcription"/>
    <property type="evidence" value="ECO:0007669"/>
    <property type="project" value="TreeGrafter"/>
</dbReference>
<feature type="compositionally biased region" description="Polar residues" evidence="6">
    <location>
        <begin position="1370"/>
        <end position="1405"/>
    </location>
</feature>
<dbReference type="InterPro" id="IPR032451">
    <property type="entry name" value="SMARCC_C"/>
</dbReference>
<dbReference type="InterPro" id="IPR036388">
    <property type="entry name" value="WH-like_DNA-bd_sf"/>
</dbReference>
<feature type="compositionally biased region" description="Basic and acidic residues" evidence="6">
    <location>
        <begin position="1001"/>
        <end position="1014"/>
    </location>
</feature>
<dbReference type="InterPro" id="IPR007526">
    <property type="entry name" value="SWIRM"/>
</dbReference>
<feature type="compositionally biased region" description="Basic and acidic residues" evidence="6">
    <location>
        <begin position="1353"/>
        <end position="1363"/>
    </location>
</feature>
<keyword evidence="5" id="KW-0175">Coiled coil</keyword>
<dbReference type="Proteomes" id="UP000187283">
    <property type="component" value="Unassembled WGS sequence"/>
</dbReference>
<evidence type="ECO:0000313" key="12">
    <source>
        <dbReference type="Proteomes" id="UP000187283"/>
    </source>
</evidence>
<keyword evidence="4" id="KW-0539">Nucleus</keyword>
<evidence type="ECO:0000256" key="4">
    <source>
        <dbReference type="ARBA" id="ARBA00023242"/>
    </source>
</evidence>
<keyword evidence="3" id="KW-0804">Transcription</keyword>
<dbReference type="PANTHER" id="PTHR12802">
    <property type="entry name" value="SWI/SNF COMPLEX-RELATED"/>
    <property type="match status" value="1"/>
</dbReference>
<dbReference type="InterPro" id="IPR049898">
    <property type="entry name" value="MARR_BRCT_CHROMO"/>
</dbReference>
<proteinExistence type="predicted"/>
<evidence type="ECO:0000256" key="2">
    <source>
        <dbReference type="ARBA" id="ARBA00023125"/>
    </source>
</evidence>
<dbReference type="OrthoDB" id="118550at2759"/>